<evidence type="ECO:0000313" key="11">
    <source>
        <dbReference type="EMBL" id="TFK19191.1"/>
    </source>
</evidence>
<keyword evidence="5" id="KW-0677">Repeat</keyword>
<evidence type="ECO:0000259" key="10">
    <source>
        <dbReference type="PROSITE" id="PS51873"/>
    </source>
</evidence>
<feature type="compositionally biased region" description="Polar residues" evidence="9">
    <location>
        <begin position="117"/>
        <end position="126"/>
    </location>
</feature>
<keyword evidence="12" id="KW-1185">Reference proteome</keyword>
<dbReference type="Pfam" id="PF01485">
    <property type="entry name" value="IBR"/>
    <property type="match status" value="2"/>
</dbReference>
<name>A0A5C3KGG5_COPMA</name>
<sequence length="474" mass="52680">MTSAGSILPGLDDVANNLEFIDHESALLIAQLQLEDALEVSCTLKGKGRADAAPPDSEVALRLQIEELSGWKQLHQDATLAESITNAQRTDAGILEAFRLMEEAAAADRRAAELLQQGSHIPQPTEAQKAVGDDKNFPKHFEEQPNSNSRPEKTSRAAAGDKVVKQTTSGRPGPSTNIYKRVACAGCTDQFRVGEVLETTCEHYWCPACLADLIQVYLRDESLHPIRCCQKPVSTTHLGFYVKNPSLVNSFEVKRREYEVPAQDRVYCSKPTCSTFLGSAEDHKSRPPSTLLFSDTPAVATCESCNAQTCVGCRKPRHPNDSCSQNDAIEEVRVLAKESGWQTCPRCSAIVELHHGCNHMTCRCRTQFCYACGVEWKRCDCAQWDENRLVATAQMRAEAAVGGQQARAAQPQVFAAEVQRTVEHLRYNHECDPHRWRGRSGGMCEECNDWLPVFLKMCKDCNLSVCRRCSFNRV</sequence>
<dbReference type="OrthoDB" id="9977870at2759"/>
<evidence type="ECO:0000256" key="4">
    <source>
        <dbReference type="ARBA" id="ARBA00022723"/>
    </source>
</evidence>
<evidence type="ECO:0000256" key="6">
    <source>
        <dbReference type="ARBA" id="ARBA00022771"/>
    </source>
</evidence>
<dbReference type="STRING" id="230819.A0A5C3KGG5"/>
<keyword evidence="3" id="KW-0808">Transferase</keyword>
<dbReference type="EC" id="2.3.2.31" evidence="2"/>
<feature type="compositionally biased region" description="Basic and acidic residues" evidence="9">
    <location>
        <begin position="131"/>
        <end position="143"/>
    </location>
</feature>
<dbReference type="PANTHER" id="PTHR11685">
    <property type="entry name" value="RBR FAMILY RING FINGER AND IBR DOMAIN-CONTAINING"/>
    <property type="match status" value="1"/>
</dbReference>
<dbReference type="InterPro" id="IPR002867">
    <property type="entry name" value="IBR_dom"/>
</dbReference>
<dbReference type="Gene3D" id="1.20.120.1750">
    <property type="match status" value="1"/>
</dbReference>
<dbReference type="InterPro" id="IPR031127">
    <property type="entry name" value="E3_UB_ligase_RBR"/>
</dbReference>
<evidence type="ECO:0000256" key="3">
    <source>
        <dbReference type="ARBA" id="ARBA00022679"/>
    </source>
</evidence>
<evidence type="ECO:0000313" key="12">
    <source>
        <dbReference type="Proteomes" id="UP000307440"/>
    </source>
</evidence>
<feature type="domain" description="RING-type" evidence="10">
    <location>
        <begin position="180"/>
        <end position="385"/>
    </location>
</feature>
<accession>A0A5C3KGG5</accession>
<organism evidence="11 12">
    <name type="scientific">Coprinopsis marcescibilis</name>
    <name type="common">Agaric fungus</name>
    <name type="synonym">Psathyrella marcescibilis</name>
    <dbReference type="NCBI Taxonomy" id="230819"/>
    <lineage>
        <taxon>Eukaryota</taxon>
        <taxon>Fungi</taxon>
        <taxon>Dikarya</taxon>
        <taxon>Basidiomycota</taxon>
        <taxon>Agaricomycotina</taxon>
        <taxon>Agaricomycetes</taxon>
        <taxon>Agaricomycetidae</taxon>
        <taxon>Agaricales</taxon>
        <taxon>Agaricineae</taxon>
        <taxon>Psathyrellaceae</taxon>
        <taxon>Coprinopsis</taxon>
    </lineage>
</organism>
<reference evidence="11 12" key="1">
    <citation type="journal article" date="2019" name="Nat. Ecol. Evol.">
        <title>Megaphylogeny resolves global patterns of mushroom evolution.</title>
        <authorList>
            <person name="Varga T."/>
            <person name="Krizsan K."/>
            <person name="Foldi C."/>
            <person name="Dima B."/>
            <person name="Sanchez-Garcia M."/>
            <person name="Sanchez-Ramirez S."/>
            <person name="Szollosi G.J."/>
            <person name="Szarkandi J.G."/>
            <person name="Papp V."/>
            <person name="Albert L."/>
            <person name="Andreopoulos W."/>
            <person name="Angelini C."/>
            <person name="Antonin V."/>
            <person name="Barry K.W."/>
            <person name="Bougher N.L."/>
            <person name="Buchanan P."/>
            <person name="Buyck B."/>
            <person name="Bense V."/>
            <person name="Catcheside P."/>
            <person name="Chovatia M."/>
            <person name="Cooper J."/>
            <person name="Damon W."/>
            <person name="Desjardin D."/>
            <person name="Finy P."/>
            <person name="Geml J."/>
            <person name="Haridas S."/>
            <person name="Hughes K."/>
            <person name="Justo A."/>
            <person name="Karasinski D."/>
            <person name="Kautmanova I."/>
            <person name="Kiss B."/>
            <person name="Kocsube S."/>
            <person name="Kotiranta H."/>
            <person name="LaButti K.M."/>
            <person name="Lechner B.E."/>
            <person name="Liimatainen K."/>
            <person name="Lipzen A."/>
            <person name="Lukacs Z."/>
            <person name="Mihaltcheva S."/>
            <person name="Morgado L.N."/>
            <person name="Niskanen T."/>
            <person name="Noordeloos M.E."/>
            <person name="Ohm R.A."/>
            <person name="Ortiz-Santana B."/>
            <person name="Ovrebo C."/>
            <person name="Racz N."/>
            <person name="Riley R."/>
            <person name="Savchenko A."/>
            <person name="Shiryaev A."/>
            <person name="Soop K."/>
            <person name="Spirin V."/>
            <person name="Szebenyi C."/>
            <person name="Tomsovsky M."/>
            <person name="Tulloss R.E."/>
            <person name="Uehling J."/>
            <person name="Grigoriev I.V."/>
            <person name="Vagvolgyi C."/>
            <person name="Papp T."/>
            <person name="Martin F.M."/>
            <person name="Miettinen O."/>
            <person name="Hibbett D.S."/>
            <person name="Nagy L.G."/>
        </authorList>
    </citation>
    <scope>NUCLEOTIDE SEQUENCE [LARGE SCALE GENOMIC DNA]</scope>
    <source>
        <strain evidence="11 12">CBS 121175</strain>
    </source>
</reference>
<dbReference type="PROSITE" id="PS51873">
    <property type="entry name" value="TRIAD"/>
    <property type="match status" value="1"/>
</dbReference>
<evidence type="ECO:0000256" key="9">
    <source>
        <dbReference type="SAM" id="MobiDB-lite"/>
    </source>
</evidence>
<dbReference type="GO" id="GO:0016567">
    <property type="term" value="P:protein ubiquitination"/>
    <property type="evidence" value="ECO:0007669"/>
    <property type="project" value="InterPro"/>
</dbReference>
<dbReference type="InterPro" id="IPR044066">
    <property type="entry name" value="TRIAD_supradom"/>
</dbReference>
<dbReference type="SMART" id="SM00647">
    <property type="entry name" value="IBR"/>
    <property type="match status" value="2"/>
</dbReference>
<keyword evidence="6" id="KW-0863">Zinc-finger</keyword>
<keyword evidence="7" id="KW-0833">Ubl conjugation pathway</keyword>
<dbReference type="SUPFAM" id="SSF57850">
    <property type="entry name" value="RING/U-box"/>
    <property type="match status" value="1"/>
</dbReference>
<proteinExistence type="predicted"/>
<dbReference type="GO" id="GO:0008270">
    <property type="term" value="F:zinc ion binding"/>
    <property type="evidence" value="ECO:0007669"/>
    <property type="project" value="UniProtKB-KW"/>
</dbReference>
<evidence type="ECO:0000256" key="1">
    <source>
        <dbReference type="ARBA" id="ARBA00001798"/>
    </source>
</evidence>
<evidence type="ECO:0000256" key="8">
    <source>
        <dbReference type="ARBA" id="ARBA00022833"/>
    </source>
</evidence>
<gene>
    <name evidence="11" type="ORF">FA15DRAFT_221399</name>
</gene>
<comment type="catalytic activity">
    <reaction evidence="1">
        <text>[E2 ubiquitin-conjugating enzyme]-S-ubiquitinyl-L-cysteine + [acceptor protein]-L-lysine = [E2 ubiquitin-conjugating enzyme]-L-cysteine + [acceptor protein]-N(6)-ubiquitinyl-L-lysine.</text>
        <dbReference type="EC" id="2.3.2.31"/>
    </reaction>
</comment>
<keyword evidence="4" id="KW-0479">Metal-binding</keyword>
<feature type="compositionally biased region" description="Polar residues" evidence="9">
    <location>
        <begin position="165"/>
        <end position="175"/>
    </location>
</feature>
<feature type="region of interest" description="Disordered" evidence="9">
    <location>
        <begin position="117"/>
        <end position="175"/>
    </location>
</feature>
<dbReference type="GO" id="GO:0061630">
    <property type="term" value="F:ubiquitin protein ligase activity"/>
    <property type="evidence" value="ECO:0007669"/>
    <property type="project" value="UniProtKB-EC"/>
</dbReference>
<dbReference type="Proteomes" id="UP000307440">
    <property type="component" value="Unassembled WGS sequence"/>
</dbReference>
<dbReference type="CDD" id="cd22584">
    <property type="entry name" value="Rcat_RBR_unk"/>
    <property type="match status" value="1"/>
</dbReference>
<evidence type="ECO:0000256" key="7">
    <source>
        <dbReference type="ARBA" id="ARBA00022786"/>
    </source>
</evidence>
<evidence type="ECO:0000256" key="2">
    <source>
        <dbReference type="ARBA" id="ARBA00012251"/>
    </source>
</evidence>
<evidence type="ECO:0000256" key="5">
    <source>
        <dbReference type="ARBA" id="ARBA00022737"/>
    </source>
</evidence>
<dbReference type="AlphaFoldDB" id="A0A5C3KGG5"/>
<protein>
    <recommendedName>
        <fullName evidence="2">RBR-type E3 ubiquitin transferase</fullName>
        <ecNumber evidence="2">2.3.2.31</ecNumber>
    </recommendedName>
</protein>
<keyword evidence="8" id="KW-0862">Zinc</keyword>
<dbReference type="EMBL" id="ML210355">
    <property type="protein sequence ID" value="TFK19191.1"/>
    <property type="molecule type" value="Genomic_DNA"/>
</dbReference>